<comment type="similarity">
    <text evidence="2 7">Belongs to the FlgA family.</text>
</comment>
<dbReference type="InterPro" id="IPR017585">
    <property type="entry name" value="SAF_FlgA"/>
</dbReference>
<keyword evidence="9" id="KW-0969">Cilium</keyword>
<gene>
    <name evidence="9" type="primary">flgA</name>
    <name evidence="9" type="ORF">ACFPN1_02845</name>
</gene>
<feature type="chain" id="PRO_5044969386" description="Flagella basal body P-ring formation protein FlgA" evidence="7">
    <location>
        <begin position="25"/>
        <end position="221"/>
    </location>
</feature>
<dbReference type="EMBL" id="JBHSNM010000001">
    <property type="protein sequence ID" value="MFC5569002.1"/>
    <property type="molecule type" value="Genomic_DNA"/>
</dbReference>
<organism evidence="9 10">
    <name type="scientific">Lysobacter yangpyeongensis</name>
    <dbReference type="NCBI Taxonomy" id="346182"/>
    <lineage>
        <taxon>Bacteria</taxon>
        <taxon>Pseudomonadati</taxon>
        <taxon>Pseudomonadota</taxon>
        <taxon>Gammaproteobacteria</taxon>
        <taxon>Lysobacterales</taxon>
        <taxon>Lysobacteraceae</taxon>
        <taxon>Lysobacter</taxon>
    </lineage>
</organism>
<evidence type="ECO:0000256" key="2">
    <source>
        <dbReference type="ARBA" id="ARBA00010474"/>
    </source>
</evidence>
<accession>A0ABW0SJ15</accession>
<sequence>MPKLLPPRVSLPLALIAWSTGAIAGAFHPTEDIRIAAATAVGAPADAQITLDPALRLVQCTQPLQAVASGPRTALVRCPDAPGWRVYVPVRAHREADVVVLAAPAAPGMPITAQQLVVQRREVSTLGDAAFADPAALVGRTPRRALAAGIVPTESDFTSATTLRRGDPVTLVARTGGVEVRMQGRALGPAQAGGVVTVENVSSRRILRGRIAGEGEVEILL</sequence>
<evidence type="ECO:0000256" key="6">
    <source>
        <dbReference type="ARBA" id="ARBA00025643"/>
    </source>
</evidence>
<feature type="domain" description="SAF" evidence="8">
    <location>
        <begin position="96"/>
        <end position="158"/>
    </location>
</feature>
<dbReference type="InterPro" id="IPR013974">
    <property type="entry name" value="SAF"/>
</dbReference>
<evidence type="ECO:0000259" key="8">
    <source>
        <dbReference type="SMART" id="SM00858"/>
    </source>
</evidence>
<evidence type="ECO:0000256" key="5">
    <source>
        <dbReference type="ARBA" id="ARBA00022764"/>
    </source>
</evidence>
<keyword evidence="9" id="KW-0966">Cell projection</keyword>
<protein>
    <recommendedName>
        <fullName evidence="3 7">Flagella basal body P-ring formation protein FlgA</fullName>
    </recommendedName>
</protein>
<evidence type="ECO:0000256" key="7">
    <source>
        <dbReference type="RuleBase" id="RU362063"/>
    </source>
</evidence>
<dbReference type="Proteomes" id="UP001596036">
    <property type="component" value="Unassembled WGS sequence"/>
</dbReference>
<evidence type="ECO:0000313" key="9">
    <source>
        <dbReference type="EMBL" id="MFC5569002.1"/>
    </source>
</evidence>
<dbReference type="InterPro" id="IPR039246">
    <property type="entry name" value="Flagellar_FlgA"/>
</dbReference>
<reference evidence="10" key="1">
    <citation type="journal article" date="2019" name="Int. J. Syst. Evol. Microbiol.">
        <title>The Global Catalogue of Microorganisms (GCM) 10K type strain sequencing project: providing services to taxonomists for standard genome sequencing and annotation.</title>
        <authorList>
            <consortium name="The Broad Institute Genomics Platform"/>
            <consortium name="The Broad Institute Genome Sequencing Center for Infectious Disease"/>
            <person name="Wu L."/>
            <person name="Ma J."/>
        </authorList>
    </citation>
    <scope>NUCLEOTIDE SEQUENCE [LARGE SCALE GENOMIC DNA]</scope>
    <source>
        <strain evidence="10">KACC 11407</strain>
    </source>
</reference>
<evidence type="ECO:0000256" key="1">
    <source>
        <dbReference type="ARBA" id="ARBA00004418"/>
    </source>
</evidence>
<keyword evidence="7" id="KW-1005">Bacterial flagellum biogenesis</keyword>
<keyword evidence="10" id="KW-1185">Reference proteome</keyword>
<proteinExistence type="inferred from homology"/>
<dbReference type="CDD" id="cd11614">
    <property type="entry name" value="SAF_CpaB_FlgA_like"/>
    <property type="match status" value="1"/>
</dbReference>
<dbReference type="NCBIfam" id="TIGR03170">
    <property type="entry name" value="flgA_cterm"/>
    <property type="match status" value="1"/>
</dbReference>
<dbReference type="Pfam" id="PF13144">
    <property type="entry name" value="ChapFlgA"/>
    <property type="match status" value="1"/>
</dbReference>
<dbReference type="PANTHER" id="PTHR36307">
    <property type="entry name" value="FLAGELLA BASAL BODY P-RING FORMATION PROTEIN FLGA"/>
    <property type="match status" value="1"/>
</dbReference>
<dbReference type="Gene3D" id="2.30.30.760">
    <property type="match status" value="1"/>
</dbReference>
<comment type="caution">
    <text evidence="9">The sequence shown here is derived from an EMBL/GenBank/DDBJ whole genome shotgun (WGS) entry which is preliminary data.</text>
</comment>
<evidence type="ECO:0000256" key="3">
    <source>
        <dbReference type="ARBA" id="ARBA00014754"/>
    </source>
</evidence>
<keyword evidence="4 7" id="KW-0732">Signal</keyword>
<keyword evidence="5 7" id="KW-0574">Periplasm</keyword>
<comment type="subcellular location">
    <subcellularLocation>
        <location evidence="1 7">Periplasm</location>
    </subcellularLocation>
</comment>
<dbReference type="SMART" id="SM00858">
    <property type="entry name" value="SAF"/>
    <property type="match status" value="1"/>
</dbReference>
<evidence type="ECO:0000313" key="10">
    <source>
        <dbReference type="Proteomes" id="UP001596036"/>
    </source>
</evidence>
<keyword evidence="9" id="KW-0282">Flagellum</keyword>
<dbReference type="RefSeq" id="WP_386752808.1">
    <property type="nucleotide sequence ID" value="NZ_JBHSNM010000001.1"/>
</dbReference>
<feature type="signal peptide" evidence="7">
    <location>
        <begin position="1"/>
        <end position="24"/>
    </location>
</feature>
<name>A0ABW0SJ15_9GAMM</name>
<dbReference type="PANTHER" id="PTHR36307:SF1">
    <property type="entry name" value="FLAGELLA BASAL BODY P-RING FORMATION PROTEIN FLGA"/>
    <property type="match status" value="1"/>
</dbReference>
<evidence type="ECO:0000256" key="4">
    <source>
        <dbReference type="ARBA" id="ARBA00022729"/>
    </source>
</evidence>
<dbReference type="Gene3D" id="3.90.1210.10">
    <property type="entry name" value="Antifreeze-like/N-acetylneuraminic acid synthase C-terminal domain"/>
    <property type="match status" value="1"/>
</dbReference>
<comment type="function">
    <text evidence="6 7">Involved in the assembly process of the P-ring formation. It may associate with FlgF on the rod constituting a structure essential for the P-ring assembly or may act as a modulator protein for the P-ring assembly.</text>
</comment>